<proteinExistence type="predicted"/>
<evidence type="ECO:0000313" key="1">
    <source>
        <dbReference type="EMBL" id="SUE39095.1"/>
    </source>
</evidence>
<organism evidence="1 2">
    <name type="scientific">Roseomonas mucosa</name>
    <dbReference type="NCBI Taxonomy" id="207340"/>
    <lineage>
        <taxon>Bacteria</taxon>
        <taxon>Pseudomonadati</taxon>
        <taxon>Pseudomonadota</taxon>
        <taxon>Alphaproteobacteria</taxon>
        <taxon>Acetobacterales</taxon>
        <taxon>Roseomonadaceae</taxon>
        <taxon>Roseomonas</taxon>
    </lineage>
</organism>
<dbReference type="EMBL" id="UGVN01000001">
    <property type="protein sequence ID" value="SUE39095.1"/>
    <property type="molecule type" value="Genomic_DNA"/>
</dbReference>
<dbReference type="Proteomes" id="UP000254919">
    <property type="component" value="Unassembled WGS sequence"/>
</dbReference>
<gene>
    <name evidence="1" type="ORF">NCTC13291_01075</name>
</gene>
<evidence type="ECO:0000313" key="2">
    <source>
        <dbReference type="Proteomes" id="UP000254919"/>
    </source>
</evidence>
<sequence length="34" mass="3716">METEGDTNGSAAPLWISLLLDWLSGHPRQPPRLG</sequence>
<protein>
    <submittedName>
        <fullName evidence="1">Uncharacterized protein</fullName>
    </submittedName>
</protein>
<reference evidence="1 2" key="1">
    <citation type="submission" date="2018-06" db="EMBL/GenBank/DDBJ databases">
        <authorList>
            <consortium name="Pathogen Informatics"/>
            <person name="Doyle S."/>
        </authorList>
    </citation>
    <scope>NUCLEOTIDE SEQUENCE [LARGE SCALE GENOMIC DNA]</scope>
    <source>
        <strain evidence="1 2">NCTC13291</strain>
    </source>
</reference>
<dbReference type="AlphaFoldDB" id="A0A379MXG0"/>
<accession>A0A379MXG0</accession>
<name>A0A379MXG0_9PROT</name>